<evidence type="ECO:0000256" key="1">
    <source>
        <dbReference type="SAM" id="Phobius"/>
    </source>
</evidence>
<sequence length="446" mass="52667">MLNKLFASKLFAFTKDVYVRKLILFGLLIRFIIILFYTNVTIYPDSSGFLELSDYLLNFDLSGYEGYRTIGYPFLIFLGFGNEWLVVIYQFFIGVYGSVVLYKTAVNLRFSSKFSFIISLISQSFLNVLFYETAILSESLTLFFMMLLMYEISKGYFSKTNLKSEIWMGFILGCLVLIKPFYAYIGFLIYGLSLLQDFKWNKIISKKIIILILPLFAYFGWSYVNKVNTGYFVSTTYFGLNLSQNCVYFAEKGPKEYDWIMKPYVKYREIYIEEDKDVAMTIWGAYETELQYSHTSLPDFSAELGKYAMATVQMNPKEYLKQVVCRSWVDFWKPAIYWNYNQFNFKYANMLFLLIWYFQLLLITVTTITFIIISLYYISDYFKTKIISFEFFGVLLVWVTSILQALVTYGTNAKYRFPFEFVILLVVILFFRNKKMIPSSLNNFLQ</sequence>
<feature type="transmembrane region" description="Helical" evidence="1">
    <location>
        <begin position="207"/>
        <end position="224"/>
    </location>
</feature>
<proteinExistence type="predicted"/>
<dbReference type="Proteomes" id="UP001485226">
    <property type="component" value="Unassembled WGS sequence"/>
</dbReference>
<keyword evidence="1" id="KW-1133">Transmembrane helix</keyword>
<keyword evidence="3" id="KW-1185">Reference proteome</keyword>
<dbReference type="EMBL" id="JBBYHS010000017">
    <property type="protein sequence ID" value="MEL1255301.1"/>
    <property type="molecule type" value="Genomic_DNA"/>
</dbReference>
<evidence type="ECO:0000313" key="2">
    <source>
        <dbReference type="EMBL" id="MEL1255301.1"/>
    </source>
</evidence>
<evidence type="ECO:0000313" key="3">
    <source>
        <dbReference type="Proteomes" id="UP001485226"/>
    </source>
</evidence>
<reference evidence="2 3" key="1">
    <citation type="submission" date="2024-04" db="EMBL/GenBank/DDBJ databases">
        <title>Flavobacterium sp. DGU38 16S ribosomal RNA gene Genome sequencing and assembly.</title>
        <authorList>
            <person name="Park S."/>
        </authorList>
    </citation>
    <scope>NUCLEOTIDE SEQUENCE [LARGE SCALE GENOMIC DNA]</scope>
    <source>
        <strain evidence="2 3">DGU38</strain>
    </source>
</reference>
<feature type="transmembrane region" description="Helical" evidence="1">
    <location>
        <begin position="170"/>
        <end position="195"/>
    </location>
</feature>
<feature type="transmembrane region" description="Helical" evidence="1">
    <location>
        <begin position="415"/>
        <end position="431"/>
    </location>
</feature>
<keyword evidence="1" id="KW-0812">Transmembrane</keyword>
<organism evidence="2 3">
    <name type="scientific">Flavobacterium calami</name>
    <dbReference type="NCBI Taxonomy" id="3139144"/>
    <lineage>
        <taxon>Bacteria</taxon>
        <taxon>Pseudomonadati</taxon>
        <taxon>Bacteroidota</taxon>
        <taxon>Flavobacteriia</taxon>
        <taxon>Flavobacteriales</taxon>
        <taxon>Flavobacteriaceae</taxon>
        <taxon>Flavobacterium</taxon>
    </lineage>
</organism>
<accession>A0ABU9IS80</accession>
<dbReference type="RefSeq" id="WP_341694044.1">
    <property type="nucleotide sequence ID" value="NZ_JBBYHS010000017.1"/>
</dbReference>
<feature type="transmembrane region" description="Helical" evidence="1">
    <location>
        <begin position="125"/>
        <end position="150"/>
    </location>
</feature>
<feature type="transmembrane region" description="Helical" evidence="1">
    <location>
        <begin position="84"/>
        <end position="104"/>
    </location>
</feature>
<comment type="caution">
    <text evidence="2">The sequence shown here is derived from an EMBL/GenBank/DDBJ whole genome shotgun (WGS) entry which is preliminary data.</text>
</comment>
<keyword evidence="1" id="KW-0472">Membrane</keyword>
<feature type="transmembrane region" description="Helical" evidence="1">
    <location>
        <begin position="354"/>
        <end position="377"/>
    </location>
</feature>
<evidence type="ECO:0008006" key="4">
    <source>
        <dbReference type="Google" id="ProtNLM"/>
    </source>
</evidence>
<feature type="transmembrane region" description="Helical" evidence="1">
    <location>
        <begin position="389"/>
        <end position="409"/>
    </location>
</feature>
<name>A0ABU9IS80_9FLAO</name>
<gene>
    <name evidence="2" type="ORF">AAEO57_16040</name>
</gene>
<feature type="transmembrane region" description="Helical" evidence="1">
    <location>
        <begin position="21"/>
        <end position="43"/>
    </location>
</feature>
<protein>
    <recommendedName>
        <fullName evidence="4">Dolichyl-phosphate-mannose-protein mannosyltransferase</fullName>
    </recommendedName>
</protein>